<dbReference type="PANTHER" id="PTHR16161">
    <property type="entry name" value="TRANSCRIPTIONAL PROTEIN SWT1"/>
    <property type="match status" value="1"/>
</dbReference>
<dbReference type="EMBL" id="CAKKLH010000329">
    <property type="protein sequence ID" value="CAH0112660.1"/>
    <property type="molecule type" value="Genomic_DNA"/>
</dbReference>
<sequence>MGKEKNSKDGNPPKTKDKSIVQKKKKLKTTATLLNSNEPNSDHGLSILVSSGRSTRSSSKQCETSNHKSRSSKYKHKMEPPSTSSNSIEDAMEWEPVTEKEIIDTLHEIRKDFSTRTTLHPIANLTKKIESVTSAVRVVVDTNIFLSHLPIVQMLVEKEEFCSKVQILVPWMVLQELDFMKTKRENKVKLEILARKAGTFIYEQRKNAFFRVQTIDEFKSCINLLPDENADDKILQWCLSLEKEIGSITLLSNDILFCAKASANGIQPFQSENFMQKLPELIAQSTPRQQSCASSPNPCVKDLRYTSETSSSKTPSIPSHLAYQQERPKEPEVICAAIFLQQFEESIVDSLSQILEYEMKQVYEDMWLQIIIVKPPWRLSDIFRCVDKHWIAVFGYIYPREMREKMDHLSDLWKRFKAQNVLEQKDTETIAQSGICIIQLIQRTRKQFHYTLEKAVQGIKNLLNQNADLDDVFILDLFTRLWDRFNFICGTLADAVGLPHHGLQYLPGATVPSLHEASNGFRLLMPLLCSMESAMSRFFQNSNGSSLQIESSSLEISNLLVQSARDLGLQLRKTSLPSLSHGLTQFASNAEHRLKMEIGLQQLRVYIQRTDYTKSESDVSIHSLLFLQVFICRFRCNAWVVDDFSQTVEQFSSVIVESTFDFVDGLVFNYPKLTIRFTNQTFVVRNDDDATFVVIDCLGKGVNRFNVQIVGRFIQNQNIRGIQAQLGHSDSSFLTSGKIHIFNRMRVRGQSKRSQLLSGFFIRQIE</sequence>
<protein>
    <recommendedName>
        <fullName evidence="2">PIN domain-containing protein</fullName>
    </recommendedName>
</protein>
<feature type="region of interest" description="Disordered" evidence="1">
    <location>
        <begin position="1"/>
        <end position="88"/>
    </location>
</feature>
<evidence type="ECO:0000259" key="2">
    <source>
        <dbReference type="Pfam" id="PF13638"/>
    </source>
</evidence>
<proteinExistence type="predicted"/>
<dbReference type="Gene3D" id="3.40.50.1010">
    <property type="entry name" value="5'-nuclease"/>
    <property type="match status" value="1"/>
</dbReference>
<comment type="caution">
    <text evidence="3">The sequence shown here is derived from an EMBL/GenBank/DDBJ whole genome shotgun (WGS) entry which is preliminary data.</text>
</comment>
<keyword evidence="4" id="KW-1185">Reference proteome</keyword>
<dbReference type="AlphaFoldDB" id="A0A8J2S8C5"/>
<accession>A0A8J2S8C5</accession>
<name>A0A8J2S8C5_9CRUS</name>
<dbReference type="InterPro" id="IPR029060">
    <property type="entry name" value="PIN-like_dom_sf"/>
</dbReference>
<dbReference type="PANTHER" id="PTHR16161:SF0">
    <property type="entry name" value="TRANSCRIPTIONAL PROTEIN SWT1"/>
    <property type="match status" value="1"/>
</dbReference>
<evidence type="ECO:0000256" key="1">
    <source>
        <dbReference type="SAM" id="MobiDB-lite"/>
    </source>
</evidence>
<dbReference type="OrthoDB" id="548295at2759"/>
<feature type="domain" description="PIN" evidence="2">
    <location>
        <begin position="138"/>
        <end position="267"/>
    </location>
</feature>
<dbReference type="SUPFAM" id="SSF88723">
    <property type="entry name" value="PIN domain-like"/>
    <property type="match status" value="1"/>
</dbReference>
<dbReference type="AntiFam" id="ANF00142">
    <property type="entry name" value="Shadow ORF (opposite yadG)"/>
</dbReference>
<dbReference type="InterPro" id="IPR002716">
    <property type="entry name" value="PIN_dom"/>
</dbReference>
<organism evidence="3 4">
    <name type="scientific">Daphnia galeata</name>
    <dbReference type="NCBI Taxonomy" id="27404"/>
    <lineage>
        <taxon>Eukaryota</taxon>
        <taxon>Metazoa</taxon>
        <taxon>Ecdysozoa</taxon>
        <taxon>Arthropoda</taxon>
        <taxon>Crustacea</taxon>
        <taxon>Branchiopoda</taxon>
        <taxon>Diplostraca</taxon>
        <taxon>Cladocera</taxon>
        <taxon>Anomopoda</taxon>
        <taxon>Daphniidae</taxon>
        <taxon>Daphnia</taxon>
    </lineage>
</organism>
<evidence type="ECO:0000313" key="3">
    <source>
        <dbReference type="EMBL" id="CAH0112660.1"/>
    </source>
</evidence>
<dbReference type="CDD" id="cd18727">
    <property type="entry name" value="PIN_Swt1-like"/>
    <property type="match status" value="1"/>
</dbReference>
<feature type="compositionally biased region" description="Basic residues" evidence="1">
    <location>
        <begin position="67"/>
        <end position="76"/>
    </location>
</feature>
<dbReference type="InterPro" id="IPR052626">
    <property type="entry name" value="SWT1_Regulator"/>
</dbReference>
<feature type="compositionally biased region" description="Low complexity" evidence="1">
    <location>
        <begin position="50"/>
        <end position="59"/>
    </location>
</feature>
<reference evidence="3" key="1">
    <citation type="submission" date="2021-11" db="EMBL/GenBank/DDBJ databases">
        <authorList>
            <person name="Schell T."/>
        </authorList>
    </citation>
    <scope>NUCLEOTIDE SEQUENCE</scope>
    <source>
        <strain evidence="3">M5</strain>
    </source>
</reference>
<gene>
    <name evidence="3" type="ORF">DGAL_LOCUS16429</name>
</gene>
<evidence type="ECO:0000313" key="4">
    <source>
        <dbReference type="Proteomes" id="UP000789390"/>
    </source>
</evidence>
<dbReference type="Proteomes" id="UP000789390">
    <property type="component" value="Unassembled WGS sequence"/>
</dbReference>
<dbReference type="GO" id="GO:0005634">
    <property type="term" value="C:nucleus"/>
    <property type="evidence" value="ECO:0007669"/>
    <property type="project" value="TreeGrafter"/>
</dbReference>
<dbReference type="Pfam" id="PF13638">
    <property type="entry name" value="PIN_4"/>
    <property type="match status" value="1"/>
</dbReference>